<evidence type="ECO:0000256" key="1">
    <source>
        <dbReference type="SAM" id="Phobius"/>
    </source>
</evidence>
<feature type="transmembrane region" description="Helical" evidence="1">
    <location>
        <begin position="77"/>
        <end position="95"/>
    </location>
</feature>
<comment type="caution">
    <text evidence="2">The sequence shown here is derived from an EMBL/GenBank/DDBJ whole genome shotgun (WGS) entry which is preliminary data.</text>
</comment>
<organism evidence="2 3">
    <name type="scientific">Sphingomonas montanisoli</name>
    <dbReference type="NCBI Taxonomy" id="2606412"/>
    <lineage>
        <taxon>Bacteria</taxon>
        <taxon>Pseudomonadati</taxon>
        <taxon>Pseudomonadota</taxon>
        <taxon>Alphaproteobacteria</taxon>
        <taxon>Sphingomonadales</taxon>
        <taxon>Sphingomonadaceae</taxon>
        <taxon>Sphingomonas</taxon>
    </lineage>
</organism>
<feature type="transmembrane region" description="Helical" evidence="1">
    <location>
        <begin position="48"/>
        <end position="70"/>
    </location>
</feature>
<feature type="transmembrane region" description="Helical" evidence="1">
    <location>
        <begin position="107"/>
        <end position="126"/>
    </location>
</feature>
<keyword evidence="3" id="KW-1185">Reference proteome</keyword>
<name>A0A5D9CCJ4_9SPHN</name>
<accession>A0A5D9CCJ4</accession>
<keyword evidence="1" id="KW-0472">Membrane</keyword>
<keyword evidence="1" id="KW-1133">Transmembrane helix</keyword>
<dbReference type="AlphaFoldDB" id="A0A5D9CCJ4"/>
<protein>
    <submittedName>
        <fullName evidence="2">DUF4345 domain-containing protein</fullName>
    </submittedName>
</protein>
<dbReference type="Proteomes" id="UP000322077">
    <property type="component" value="Unassembled WGS sequence"/>
</dbReference>
<gene>
    <name evidence="2" type="ORF">FYJ91_02665</name>
</gene>
<sequence>MKPAIERRLLQIAVAIACLVPLNAGLRGVLEGAHFVKVTAPAADLDSHFRYMSGIFLMMGVGFVTTIPAIERKGARFRMLAAMVIVGGMARALSWVEVGAPGFGHRFGLVMELGVVPLLVLCQWRVEKRSI</sequence>
<dbReference type="EMBL" id="VTOU01000001">
    <property type="protein sequence ID" value="TZG29057.1"/>
    <property type="molecule type" value="Genomic_DNA"/>
</dbReference>
<dbReference type="InterPro" id="IPR025597">
    <property type="entry name" value="DUF4345"/>
</dbReference>
<proteinExistence type="predicted"/>
<reference evidence="2 3" key="1">
    <citation type="submission" date="2019-08" db="EMBL/GenBank/DDBJ databases">
        <authorList>
            <person name="Wang G."/>
            <person name="Xu Z."/>
        </authorList>
    </citation>
    <scope>NUCLEOTIDE SEQUENCE [LARGE SCALE GENOMIC DNA]</scope>
    <source>
        <strain evidence="2 3">ZX</strain>
    </source>
</reference>
<dbReference type="Pfam" id="PF14248">
    <property type="entry name" value="DUF4345"/>
    <property type="match status" value="1"/>
</dbReference>
<evidence type="ECO:0000313" key="3">
    <source>
        <dbReference type="Proteomes" id="UP000322077"/>
    </source>
</evidence>
<dbReference type="RefSeq" id="WP_149520721.1">
    <property type="nucleotide sequence ID" value="NZ_VTOU01000001.1"/>
</dbReference>
<keyword evidence="1" id="KW-0812">Transmembrane</keyword>
<evidence type="ECO:0000313" key="2">
    <source>
        <dbReference type="EMBL" id="TZG29057.1"/>
    </source>
</evidence>